<organism evidence="3 4">
    <name type="scientific">Xenophilus arseniciresistens</name>
    <dbReference type="NCBI Taxonomy" id="1283306"/>
    <lineage>
        <taxon>Bacteria</taxon>
        <taxon>Pseudomonadati</taxon>
        <taxon>Pseudomonadota</taxon>
        <taxon>Betaproteobacteria</taxon>
        <taxon>Burkholderiales</taxon>
        <taxon>Comamonadaceae</taxon>
        <taxon>Xenophilus</taxon>
    </lineage>
</organism>
<dbReference type="Proteomes" id="UP001212602">
    <property type="component" value="Unassembled WGS sequence"/>
</dbReference>
<dbReference type="GO" id="GO:0004521">
    <property type="term" value="F:RNA endonuclease activity"/>
    <property type="evidence" value="ECO:0007669"/>
    <property type="project" value="InterPro"/>
</dbReference>
<dbReference type="Gene3D" id="3.10.450.30">
    <property type="entry name" value="Microbial ribonucleases"/>
    <property type="match status" value="1"/>
</dbReference>
<sequence length="143" mass="15874">MAAAVSLFTSASRFALVGACAAALWGGGNASWARDMREARPLEGADRVESVIALRELPVQGRRTYQAILDGGPFRYDKDGTVFGNRERLLPRERRGHYREYTVDTPGARNRGARRIVCGGPPRTPDACWYTADHYASFRKIMP</sequence>
<keyword evidence="4" id="KW-1185">Reference proteome</keyword>
<dbReference type="EMBL" id="JAQIPB010000015">
    <property type="protein sequence ID" value="MDA7419224.1"/>
    <property type="molecule type" value="Genomic_DNA"/>
</dbReference>
<evidence type="ECO:0000313" key="3">
    <source>
        <dbReference type="EMBL" id="MDA7419224.1"/>
    </source>
</evidence>
<gene>
    <name evidence="3" type="ORF">PGB34_22855</name>
</gene>
<dbReference type="GO" id="GO:0016787">
    <property type="term" value="F:hydrolase activity"/>
    <property type="evidence" value="ECO:0007669"/>
    <property type="project" value="UniProtKB-KW"/>
</dbReference>
<evidence type="ECO:0000256" key="1">
    <source>
        <dbReference type="ARBA" id="ARBA00022722"/>
    </source>
</evidence>
<keyword evidence="2" id="KW-0378">Hydrolase</keyword>
<keyword evidence="1" id="KW-0540">Nuclease</keyword>
<accession>A0AAE3T1H3</accession>
<evidence type="ECO:0000313" key="4">
    <source>
        <dbReference type="Proteomes" id="UP001212602"/>
    </source>
</evidence>
<dbReference type="Pfam" id="PF00545">
    <property type="entry name" value="Ribonuclease"/>
    <property type="match status" value="1"/>
</dbReference>
<dbReference type="SUPFAM" id="SSF53933">
    <property type="entry name" value="Microbial ribonucleases"/>
    <property type="match status" value="1"/>
</dbReference>
<dbReference type="GO" id="GO:0003723">
    <property type="term" value="F:RNA binding"/>
    <property type="evidence" value="ECO:0007669"/>
    <property type="project" value="InterPro"/>
</dbReference>
<evidence type="ECO:0000256" key="2">
    <source>
        <dbReference type="ARBA" id="ARBA00022801"/>
    </source>
</evidence>
<dbReference type="RefSeq" id="WP_271430425.1">
    <property type="nucleotide sequence ID" value="NZ_JAQIPB010000015.1"/>
</dbReference>
<protein>
    <submittedName>
        <fullName evidence="3">Guanine-specific ribonuclease N1 and T1</fullName>
    </submittedName>
</protein>
<dbReference type="InterPro" id="IPR000026">
    <property type="entry name" value="N1-like"/>
</dbReference>
<reference evidence="3" key="1">
    <citation type="submission" date="2023-01" db="EMBL/GenBank/DDBJ databases">
        <title>Xenophilus mangrovi sp. nov., isolated from soil of Mangrove nature reserve.</title>
        <authorList>
            <person name="Xu S."/>
            <person name="Liu Z."/>
            <person name="Xu Y."/>
        </authorList>
    </citation>
    <scope>NUCLEOTIDE SEQUENCE</scope>
    <source>
        <strain evidence="3">YW8</strain>
    </source>
</reference>
<name>A0AAE3T1H3_9BURK</name>
<comment type="caution">
    <text evidence="3">The sequence shown here is derived from an EMBL/GenBank/DDBJ whole genome shotgun (WGS) entry which is preliminary data.</text>
</comment>
<dbReference type="AlphaFoldDB" id="A0AAE3T1H3"/>
<dbReference type="InterPro" id="IPR016191">
    <property type="entry name" value="Ribonuclease/ribotoxin"/>
</dbReference>
<proteinExistence type="predicted"/>